<keyword evidence="5 6" id="KW-0472">Membrane</keyword>
<dbReference type="Pfam" id="PF04138">
    <property type="entry name" value="GtrA_DPMS_TM"/>
    <property type="match status" value="1"/>
</dbReference>
<evidence type="ECO:0000256" key="4">
    <source>
        <dbReference type="ARBA" id="ARBA00022989"/>
    </source>
</evidence>
<dbReference type="GO" id="GO:0005886">
    <property type="term" value="C:plasma membrane"/>
    <property type="evidence" value="ECO:0007669"/>
    <property type="project" value="TreeGrafter"/>
</dbReference>
<gene>
    <name evidence="8" type="ORF">SAMN05421636_102342</name>
</gene>
<feature type="transmembrane region" description="Helical" evidence="6">
    <location>
        <begin position="104"/>
        <end position="125"/>
    </location>
</feature>
<accession>A0A1G6YT24</accession>
<dbReference type="GO" id="GO:0000271">
    <property type="term" value="P:polysaccharide biosynthetic process"/>
    <property type="evidence" value="ECO:0007669"/>
    <property type="project" value="InterPro"/>
</dbReference>
<dbReference type="InterPro" id="IPR051401">
    <property type="entry name" value="GtrA_CellWall_Glycosyl"/>
</dbReference>
<feature type="transmembrane region" description="Helical" evidence="6">
    <location>
        <begin position="48"/>
        <end position="67"/>
    </location>
</feature>
<feature type="domain" description="GtrA/DPMS transmembrane" evidence="7">
    <location>
        <begin position="17"/>
        <end position="131"/>
    </location>
</feature>
<comment type="similarity">
    <text evidence="2">Belongs to the GtrA family.</text>
</comment>
<evidence type="ECO:0000313" key="9">
    <source>
        <dbReference type="Proteomes" id="UP000199109"/>
    </source>
</evidence>
<evidence type="ECO:0000256" key="5">
    <source>
        <dbReference type="ARBA" id="ARBA00023136"/>
    </source>
</evidence>
<dbReference type="RefSeq" id="WP_091866220.1">
    <property type="nucleotide sequence ID" value="NZ_FNAO01000002.1"/>
</dbReference>
<dbReference type="InterPro" id="IPR007267">
    <property type="entry name" value="GtrA_DPMS_TM"/>
</dbReference>
<feature type="transmembrane region" description="Helical" evidence="6">
    <location>
        <begin position="79"/>
        <end position="98"/>
    </location>
</feature>
<evidence type="ECO:0000256" key="6">
    <source>
        <dbReference type="SAM" id="Phobius"/>
    </source>
</evidence>
<evidence type="ECO:0000256" key="2">
    <source>
        <dbReference type="ARBA" id="ARBA00009399"/>
    </source>
</evidence>
<dbReference type="PANTHER" id="PTHR38459:SF5">
    <property type="entry name" value="CELL WALL TEICHOIC ACID GLYCOSYLATION PROTEIN GTCA"/>
    <property type="match status" value="1"/>
</dbReference>
<evidence type="ECO:0000259" key="7">
    <source>
        <dbReference type="Pfam" id="PF04138"/>
    </source>
</evidence>
<name>A0A1G6YT24_9FLAO</name>
<dbReference type="AlphaFoldDB" id="A0A1G6YT24"/>
<evidence type="ECO:0000256" key="3">
    <source>
        <dbReference type="ARBA" id="ARBA00022692"/>
    </source>
</evidence>
<evidence type="ECO:0000313" key="8">
    <source>
        <dbReference type="EMBL" id="SDD92696.1"/>
    </source>
</evidence>
<proteinExistence type="inferred from homology"/>
<dbReference type="STRING" id="641691.SAMN05421636_102342"/>
<keyword evidence="9" id="KW-1185">Reference proteome</keyword>
<dbReference type="Proteomes" id="UP000199109">
    <property type="component" value="Unassembled WGS sequence"/>
</dbReference>
<comment type="subcellular location">
    <subcellularLocation>
        <location evidence="1">Membrane</location>
        <topology evidence="1">Multi-pass membrane protein</topology>
    </subcellularLocation>
</comment>
<keyword evidence="4 6" id="KW-1133">Transmembrane helix</keyword>
<dbReference type="OrthoDB" id="1272283at2"/>
<dbReference type="EMBL" id="FNAO01000002">
    <property type="protein sequence ID" value="SDD92696.1"/>
    <property type="molecule type" value="Genomic_DNA"/>
</dbReference>
<dbReference type="PANTHER" id="PTHR38459">
    <property type="entry name" value="PROPHAGE BACTOPRENOL-LINKED GLUCOSE TRANSLOCASE HOMOLOG"/>
    <property type="match status" value="1"/>
</dbReference>
<organism evidence="8 9">
    <name type="scientific">Pricia antarctica</name>
    <dbReference type="NCBI Taxonomy" id="641691"/>
    <lineage>
        <taxon>Bacteria</taxon>
        <taxon>Pseudomonadati</taxon>
        <taxon>Bacteroidota</taxon>
        <taxon>Flavobacteriia</taxon>
        <taxon>Flavobacteriales</taxon>
        <taxon>Flavobacteriaceae</taxon>
        <taxon>Pricia</taxon>
    </lineage>
</organism>
<reference evidence="8 9" key="1">
    <citation type="submission" date="2016-10" db="EMBL/GenBank/DDBJ databases">
        <authorList>
            <person name="de Groot N.N."/>
        </authorList>
    </citation>
    <scope>NUCLEOTIDE SEQUENCE [LARGE SCALE GENOMIC DNA]</scope>
    <source>
        <strain evidence="8 9">DSM 23421</strain>
    </source>
</reference>
<protein>
    <submittedName>
        <fullName evidence="8">Putative flippase GtrA (Transmembrane translocase of bactoprenol-linked glucose)</fullName>
    </submittedName>
</protein>
<feature type="transmembrane region" description="Helical" evidence="6">
    <location>
        <begin position="14"/>
        <end position="36"/>
    </location>
</feature>
<keyword evidence="3 6" id="KW-0812">Transmembrane</keyword>
<sequence length="133" mass="15464">MSKYELTNPLFRQIFLFLSVGVVCYFISIILLMFLVEVANIDVNLANAISSVIVIFICYLLNAKFVFKGGRYSQKKEILAFFVVSFFGFLLNVLLMFLMTEYLAIWYVISKTVVTISIAVFNFVFRKRFVFLQ</sequence>
<evidence type="ECO:0000256" key="1">
    <source>
        <dbReference type="ARBA" id="ARBA00004141"/>
    </source>
</evidence>